<organism evidence="3">
    <name type="scientific">marine sediment metagenome</name>
    <dbReference type="NCBI Taxonomy" id="412755"/>
    <lineage>
        <taxon>unclassified sequences</taxon>
        <taxon>metagenomes</taxon>
        <taxon>ecological metagenomes</taxon>
    </lineage>
</organism>
<comment type="caution">
    <text evidence="3">The sequence shown here is derived from an EMBL/GenBank/DDBJ whole genome shotgun (WGS) entry which is preliminary data.</text>
</comment>
<dbReference type="AlphaFoldDB" id="X1KRQ6"/>
<evidence type="ECO:0000256" key="1">
    <source>
        <dbReference type="ARBA" id="ARBA00023125"/>
    </source>
</evidence>
<dbReference type="PANTHER" id="PTHR43479">
    <property type="entry name" value="ACREF/ENVCD OPERON REPRESSOR-RELATED"/>
    <property type="match status" value="1"/>
</dbReference>
<feature type="non-terminal residue" evidence="3">
    <location>
        <position position="229"/>
    </location>
</feature>
<dbReference type="PROSITE" id="PS01081">
    <property type="entry name" value="HTH_TETR_1"/>
    <property type="match status" value="1"/>
</dbReference>
<name>X1KRQ6_9ZZZZ</name>
<dbReference type="SUPFAM" id="SSF46689">
    <property type="entry name" value="Homeodomain-like"/>
    <property type="match status" value="1"/>
</dbReference>
<protein>
    <recommendedName>
        <fullName evidence="2">HTH tetR-type domain-containing protein</fullName>
    </recommendedName>
</protein>
<dbReference type="InterPro" id="IPR050624">
    <property type="entry name" value="HTH-type_Tx_Regulator"/>
</dbReference>
<evidence type="ECO:0000313" key="3">
    <source>
        <dbReference type="EMBL" id="GAH84678.1"/>
    </source>
</evidence>
<dbReference type="Gene3D" id="1.10.357.10">
    <property type="entry name" value="Tetracycline Repressor, domain 2"/>
    <property type="match status" value="1"/>
</dbReference>
<dbReference type="GO" id="GO:0003677">
    <property type="term" value="F:DNA binding"/>
    <property type="evidence" value="ECO:0007669"/>
    <property type="project" value="UniProtKB-KW"/>
</dbReference>
<accession>X1KRQ6</accession>
<dbReference type="PRINTS" id="PR00455">
    <property type="entry name" value="HTHTETR"/>
</dbReference>
<proteinExistence type="predicted"/>
<reference evidence="3" key="1">
    <citation type="journal article" date="2014" name="Front. Microbiol.">
        <title>High frequency of phylogenetically diverse reductive dehalogenase-homologous genes in deep subseafloor sedimentary metagenomes.</title>
        <authorList>
            <person name="Kawai M."/>
            <person name="Futagami T."/>
            <person name="Toyoda A."/>
            <person name="Takaki Y."/>
            <person name="Nishi S."/>
            <person name="Hori S."/>
            <person name="Arai W."/>
            <person name="Tsubouchi T."/>
            <person name="Morono Y."/>
            <person name="Uchiyama I."/>
            <person name="Ito T."/>
            <person name="Fujiyama A."/>
            <person name="Inagaki F."/>
            <person name="Takami H."/>
        </authorList>
    </citation>
    <scope>NUCLEOTIDE SEQUENCE</scope>
    <source>
        <strain evidence="3">Expedition CK06-06</strain>
    </source>
</reference>
<dbReference type="InterPro" id="IPR001647">
    <property type="entry name" value="HTH_TetR"/>
</dbReference>
<gene>
    <name evidence="3" type="ORF">S03H2_59753</name>
</gene>
<dbReference type="PROSITE" id="PS50977">
    <property type="entry name" value="HTH_TETR_2"/>
    <property type="match status" value="1"/>
</dbReference>
<dbReference type="InterPro" id="IPR023772">
    <property type="entry name" value="DNA-bd_HTH_TetR-type_CS"/>
</dbReference>
<dbReference type="Pfam" id="PF00440">
    <property type="entry name" value="TetR_N"/>
    <property type="match status" value="1"/>
</dbReference>
<dbReference type="EMBL" id="BARU01038438">
    <property type="protein sequence ID" value="GAH84678.1"/>
    <property type="molecule type" value="Genomic_DNA"/>
</dbReference>
<sequence length="229" mass="26743">MARITKEYHVRKNELLDTAQELFFTKGYKQTSIESIIKKIGVAKGTFYYYFKSKEDLLDKLTYKMSKKILEEVKKIVEKDDLNAIDKLNQAYAVAGSVKLENIELLRVLLKAFYNDRNLFFRHKMFMSSMEILAPEFSKIIRQGVNEKVFNTPFPDEAARLIFEIANTFSGKIPQLIMDLDKNPENLNEVEKEYRVYENAIERIVGAEEGTVEIVNRNILKNFSEKLNM</sequence>
<feature type="domain" description="HTH tetR-type" evidence="2">
    <location>
        <begin position="9"/>
        <end position="69"/>
    </location>
</feature>
<dbReference type="InterPro" id="IPR009057">
    <property type="entry name" value="Homeodomain-like_sf"/>
</dbReference>
<evidence type="ECO:0000259" key="2">
    <source>
        <dbReference type="PROSITE" id="PS50977"/>
    </source>
</evidence>
<keyword evidence="1" id="KW-0238">DNA-binding</keyword>
<dbReference type="PANTHER" id="PTHR43479:SF11">
    <property type="entry name" value="ACREF_ENVCD OPERON REPRESSOR-RELATED"/>
    <property type="match status" value="1"/>
</dbReference>